<dbReference type="Pfam" id="PF23166">
    <property type="entry name" value="Ig_N_CWD1"/>
    <property type="match status" value="1"/>
</dbReference>
<dbReference type="SUPFAM" id="SSF81296">
    <property type="entry name" value="E set domains"/>
    <property type="match status" value="1"/>
</dbReference>
<dbReference type="Pfam" id="PF02922">
    <property type="entry name" value="CBM_48"/>
    <property type="match status" value="1"/>
</dbReference>
<comment type="similarity">
    <text evidence="2">Belongs to the glycosyl hydrolase 13 family.</text>
</comment>
<evidence type="ECO:0000313" key="11">
    <source>
        <dbReference type="Proteomes" id="UP001605036"/>
    </source>
</evidence>
<feature type="region of interest" description="Disordered" evidence="8">
    <location>
        <begin position="92"/>
        <end position="112"/>
    </location>
</feature>
<keyword evidence="7" id="KW-0119">Carbohydrate metabolism</keyword>
<evidence type="ECO:0000256" key="3">
    <source>
        <dbReference type="ARBA" id="ARBA00022528"/>
    </source>
</evidence>
<dbReference type="SUPFAM" id="SSF51445">
    <property type="entry name" value="(Trans)glycosidases"/>
    <property type="match status" value="1"/>
</dbReference>
<evidence type="ECO:0000256" key="6">
    <source>
        <dbReference type="ARBA" id="ARBA00022946"/>
    </source>
</evidence>
<dbReference type="GO" id="GO:0019156">
    <property type="term" value="F:isoamylase activity"/>
    <property type="evidence" value="ECO:0007669"/>
    <property type="project" value="UniProtKB-ARBA"/>
</dbReference>
<accession>A0ABD1YWW7</accession>
<dbReference type="InterPro" id="IPR056301">
    <property type="entry name" value="GWD-like_N_Ig"/>
</dbReference>
<dbReference type="InterPro" id="IPR013783">
    <property type="entry name" value="Ig-like_fold"/>
</dbReference>
<dbReference type="Proteomes" id="UP001605036">
    <property type="component" value="Unassembled WGS sequence"/>
</dbReference>
<evidence type="ECO:0000259" key="9">
    <source>
        <dbReference type="SMART" id="SM00642"/>
    </source>
</evidence>
<gene>
    <name evidence="10" type="ORF">R1flu_005778</name>
</gene>
<dbReference type="Pfam" id="PF00128">
    <property type="entry name" value="Alpha-amylase"/>
    <property type="match status" value="1"/>
</dbReference>
<comment type="subcellular location">
    <subcellularLocation>
        <location evidence="1">Plastid</location>
        <location evidence="1">Chloroplast</location>
    </subcellularLocation>
</comment>
<dbReference type="InterPro" id="IPR017853">
    <property type="entry name" value="GH"/>
</dbReference>
<evidence type="ECO:0000313" key="10">
    <source>
        <dbReference type="EMBL" id="KAL2634299.1"/>
    </source>
</evidence>
<evidence type="ECO:0000256" key="5">
    <source>
        <dbReference type="ARBA" id="ARBA00022723"/>
    </source>
</evidence>
<dbReference type="InterPro" id="IPR044505">
    <property type="entry name" value="GlgX_Isoamylase_N_E_set"/>
</dbReference>
<dbReference type="InterPro" id="IPR014756">
    <property type="entry name" value="Ig_E-set"/>
</dbReference>
<dbReference type="Pfam" id="PF21156">
    <property type="entry name" value="ISOA1-3_C"/>
    <property type="match status" value="1"/>
</dbReference>
<dbReference type="AlphaFoldDB" id="A0ABD1YWW7"/>
<dbReference type="GO" id="GO:0009507">
    <property type="term" value="C:chloroplast"/>
    <property type="evidence" value="ECO:0007669"/>
    <property type="project" value="UniProtKB-SubCell"/>
</dbReference>
<evidence type="ECO:0000256" key="4">
    <source>
        <dbReference type="ARBA" id="ARBA00022640"/>
    </source>
</evidence>
<dbReference type="InterPro" id="IPR006047">
    <property type="entry name" value="GH13_cat_dom"/>
</dbReference>
<keyword evidence="11" id="KW-1185">Reference proteome</keyword>
<keyword evidence="5" id="KW-0479">Metal-binding</keyword>
<keyword evidence="6" id="KW-0809">Transit peptide</keyword>
<keyword evidence="3" id="KW-0150">Chloroplast</keyword>
<dbReference type="InterPro" id="IPR004193">
    <property type="entry name" value="Glyco_hydro_13_N"/>
</dbReference>
<dbReference type="Gene3D" id="2.60.40.1180">
    <property type="entry name" value="Golgi alpha-mannosidase II"/>
    <property type="match status" value="1"/>
</dbReference>
<evidence type="ECO:0000256" key="2">
    <source>
        <dbReference type="ARBA" id="ARBA00008061"/>
    </source>
</evidence>
<dbReference type="Gene3D" id="3.20.20.80">
    <property type="entry name" value="Glycosidases"/>
    <property type="match status" value="1"/>
</dbReference>
<proteinExistence type="inferred from homology"/>
<dbReference type="PANTHER" id="PTHR43002">
    <property type="entry name" value="GLYCOGEN DEBRANCHING ENZYME"/>
    <property type="match status" value="1"/>
</dbReference>
<evidence type="ECO:0000256" key="8">
    <source>
        <dbReference type="SAM" id="MobiDB-lite"/>
    </source>
</evidence>
<name>A0ABD1YWW7_9MARC</name>
<dbReference type="SMART" id="SM00642">
    <property type="entry name" value="Aamy"/>
    <property type="match status" value="1"/>
</dbReference>
<dbReference type="Gene3D" id="2.60.40.10">
    <property type="entry name" value="Immunoglobulins"/>
    <property type="match status" value="1"/>
</dbReference>
<keyword evidence="4" id="KW-0934">Plastid</keyword>
<dbReference type="CDD" id="cd02856">
    <property type="entry name" value="E_set_GDE_Isoamylase_N"/>
    <property type="match status" value="1"/>
</dbReference>
<evidence type="ECO:0000256" key="1">
    <source>
        <dbReference type="ARBA" id="ARBA00004229"/>
    </source>
</evidence>
<evidence type="ECO:0000256" key="7">
    <source>
        <dbReference type="ARBA" id="ARBA00023277"/>
    </source>
</evidence>
<dbReference type="InterPro" id="IPR013780">
    <property type="entry name" value="Glyco_hydro_b"/>
</dbReference>
<comment type="caution">
    <text evidence="10">The sequence shown here is derived from an EMBL/GenBank/DDBJ whole genome shotgun (WGS) entry which is preliminary data.</text>
</comment>
<organism evidence="10 11">
    <name type="scientific">Riccia fluitans</name>
    <dbReference type="NCBI Taxonomy" id="41844"/>
    <lineage>
        <taxon>Eukaryota</taxon>
        <taxon>Viridiplantae</taxon>
        <taxon>Streptophyta</taxon>
        <taxon>Embryophyta</taxon>
        <taxon>Marchantiophyta</taxon>
        <taxon>Marchantiopsida</taxon>
        <taxon>Marchantiidae</taxon>
        <taxon>Marchantiales</taxon>
        <taxon>Ricciaceae</taxon>
        <taxon>Riccia</taxon>
    </lineage>
</organism>
<dbReference type="GO" id="GO:0046872">
    <property type="term" value="F:metal ion binding"/>
    <property type="evidence" value="ECO:0007669"/>
    <property type="project" value="UniProtKB-KW"/>
</dbReference>
<dbReference type="SUPFAM" id="SSF51011">
    <property type="entry name" value="Glycosyl hydrolase domain"/>
    <property type="match status" value="1"/>
</dbReference>
<feature type="domain" description="Glycosyl hydrolase family 13 catalytic" evidence="9">
    <location>
        <begin position="439"/>
        <end position="826"/>
    </location>
</feature>
<protein>
    <recommendedName>
        <fullName evidence="9">Glycosyl hydrolase family 13 catalytic domain-containing protein</fullName>
    </recommendedName>
</protein>
<dbReference type="EMBL" id="JBHFFA010000003">
    <property type="protein sequence ID" value="KAL2634299.1"/>
    <property type="molecule type" value="Genomic_DNA"/>
</dbReference>
<sequence>MNSAVMHITGSLHVLAWTRLHWHCKGGSSSSSNTENRDGAPAIWKFGSSNSGVYGIQHELLKGLSFGCEDSTGSRSLRQGKILSAKKSSKELVGGSSVNSGENGNKSMKAGSRPSWKDLVKIDEAFKDQKGVVQKILLKKVEFIDKSSKLLSTPERETLRRFLYHIDGGGQVVATVVNSSEKKYSLEIQVDAGLDGLLLHWGLFRSNSIDWVLLDPEDVPPGTKYTKAKNEAMRTPLSSDSSGLQSLKLEFDASKAPFYVAFVLFRPAQGDVPEKWIRSAHGGNFCIPVGIGKGKPEPLGLTWEKCGSVNFSLYSKNATNVILCLYKEDSTQPVMEIDLERCIHRTGDVWHAQLESVGEFTRYGYRCKGDVSWESGNRYQARNVLLDPYAKVLAPFVPGQESLPSPALALGSLKREYVHFDWEDDAYPLIPLEHLVIYKLNVGSFTSDESSGLDEDIRGTFEGVSQKVQHLVSLGVNAVVLEPIFEYDGCRLNPLSFFAPAACYGSGDSLSTSLSLKKMVKELHKHGIEVLLDVVYSHTAEGGDDSPKNISFRGIDNSTFYILDGFGKIVPSEFGTPNAFNCNHPIVQRMIVDSLRHWVEEYHVDGFVFVNGGALITGPHGQQLSRPVLVEAISFDPVLASSKLIVDNLSPFTRFEKSLTFPHWKRWCEWNTAFRNDVRRFLRGETGLLSRFATRVCGSGDIFASGRGPSYSVNYVTSSYGFTLADLVSFSESEGASSEFSWNCGVEGPTEDPFVLESRVKQVRNFIMAVFLSEGIPVLNMGDEYGHSKGGQITLDESSSQFFWSYLESDFGKQITRLIKSLVDFRARRKDLFQRTTYALPGEITWHGADSEEPQWDVQTSSFLAARLFAGKQEGAGGHDVTELYFAFNPQGDAVLATLPECAKGMAWYRVADTSLPYPDDFVPEGVQITSSVAGTYEVQSYSSVILEVRQRALLSRGKGAVKFPAAVPSK</sequence>
<dbReference type="InterPro" id="IPR048650">
    <property type="entry name" value="ISOA1-3-like_C"/>
</dbReference>
<reference evidence="10 11" key="1">
    <citation type="submission" date="2024-09" db="EMBL/GenBank/DDBJ databases">
        <title>Chromosome-scale assembly of Riccia fluitans.</title>
        <authorList>
            <person name="Paukszto L."/>
            <person name="Sawicki J."/>
            <person name="Karawczyk K."/>
            <person name="Piernik-Szablinska J."/>
            <person name="Szczecinska M."/>
            <person name="Mazdziarz M."/>
        </authorList>
    </citation>
    <scope>NUCLEOTIDE SEQUENCE [LARGE SCALE GENOMIC DNA]</scope>
    <source>
        <strain evidence="10">Rf_01</strain>
        <tissue evidence="10">Aerial parts of the thallus</tissue>
    </source>
</reference>
<feature type="compositionally biased region" description="Low complexity" evidence="8">
    <location>
        <begin position="94"/>
        <end position="107"/>
    </location>
</feature>